<dbReference type="InterPro" id="IPR008928">
    <property type="entry name" value="6-hairpin_glycosidase_sf"/>
</dbReference>
<evidence type="ECO:0000259" key="1">
    <source>
        <dbReference type="Pfam" id="PF00723"/>
    </source>
</evidence>
<dbReference type="EMBL" id="JBJQOH010000003">
    <property type="protein sequence ID" value="KAL3694804.1"/>
    <property type="molecule type" value="Genomic_DNA"/>
</dbReference>
<dbReference type="PANTHER" id="PTHR31616">
    <property type="entry name" value="TREHALASE"/>
    <property type="match status" value="1"/>
</dbReference>
<dbReference type="Gene3D" id="2.70.98.10">
    <property type="match status" value="1"/>
</dbReference>
<dbReference type="SUPFAM" id="SSF48208">
    <property type="entry name" value="Six-hairpin glycosidases"/>
    <property type="match status" value="1"/>
</dbReference>
<keyword evidence="3" id="KW-1185">Reference proteome</keyword>
<reference evidence="2 3" key="1">
    <citation type="submission" date="2024-09" db="EMBL/GenBank/DDBJ databases">
        <title>Chromosome-scale assembly of Riccia sorocarpa.</title>
        <authorList>
            <person name="Paukszto L."/>
        </authorList>
    </citation>
    <scope>NUCLEOTIDE SEQUENCE [LARGE SCALE GENOMIC DNA]</scope>
    <source>
        <strain evidence="2">LP-2024</strain>
        <tissue evidence="2">Aerial parts of the thallus</tissue>
    </source>
</reference>
<dbReference type="PANTHER" id="PTHR31616:SF0">
    <property type="entry name" value="GLUCAN 1,4-ALPHA-GLUCOSIDASE"/>
    <property type="match status" value="1"/>
</dbReference>
<dbReference type="AlphaFoldDB" id="A0ABD3HZP5"/>
<sequence length="699" mass="78659">MIEVIAPSSVERTAPAGHPYHYGNTEFMITPLVGNGRILGSLGNDGQLHRLWWPQINSPHHVNEFLFGVYVENLSDGIAWLNSESWTHHQHYLEDTNCLVTTSKCKGLPIVLEVMDFCLPDTDTFVRNVVLKSQHQNSLSVKLYVSAAFAIAESTRYNAVYFDKEHDALVFYRHSHAFAVGSERECSGYEAGKERHQLSNGPESCGNGTNGIHLEEAGGHKVHNGYTLDLNGNQQAMGMHGALSWSFTLSAEESLKVPIFLSAGEGCESAIGVHKSAKSQGAGRLLDTTILHWNQFLQQSRPLHTTNEKIVRLFKRSLLVIKLLCDKTGAIAAAPEFDEDYKHCGGYSFCWGRDAAYICSAIDQAGYPDLVTHFYDWTVKAQSPDGSWGQRHFMDGRLAPQWGFQVDETGSIVWGMWQHYQFLDAAGKSEKALEFAERIWGPVKRAGNFLTNFIDHETKLPRASMDLWEERLGQHLYSAAAVYGGLKSGVKFAILFKEIPQSKPWDEVANNILDAILKIGWSEEQGHFFRTLKQQIRESVYRELKLNRIKAYAQTEDKGYVRYYVNTEHKVDTSLLGLCVPFDLIPANETKMLLTANAIRERLTTPHVGGLKRYEDDDYAGGNPWIVTTSWMGLYDLKRGEVELSLQSLLWTVNHQTSLGLLPEQIHKETGETAWVVPLTWSHAMYILHVVALDELKAI</sequence>
<dbReference type="Gene3D" id="1.50.10.10">
    <property type="match status" value="1"/>
</dbReference>
<dbReference type="GO" id="GO:0004553">
    <property type="term" value="F:hydrolase activity, hydrolyzing O-glycosyl compounds"/>
    <property type="evidence" value="ECO:0007669"/>
    <property type="project" value="UniProtKB-ARBA"/>
</dbReference>
<dbReference type="InterPro" id="IPR012341">
    <property type="entry name" value="6hp_glycosidase-like_sf"/>
</dbReference>
<feature type="domain" description="GH15-like" evidence="1">
    <location>
        <begin position="404"/>
        <end position="632"/>
    </location>
</feature>
<comment type="caution">
    <text evidence="2">The sequence shown here is derived from an EMBL/GenBank/DDBJ whole genome shotgun (WGS) entry which is preliminary data.</text>
</comment>
<dbReference type="Pfam" id="PF00723">
    <property type="entry name" value="Glyco_hydro_15"/>
    <property type="match status" value="1"/>
</dbReference>
<dbReference type="InterPro" id="IPR014718">
    <property type="entry name" value="GH-type_carb-bd"/>
</dbReference>
<name>A0ABD3HZP5_9MARC</name>
<gene>
    <name evidence="2" type="ORF">R1sor_008455</name>
</gene>
<evidence type="ECO:0000313" key="3">
    <source>
        <dbReference type="Proteomes" id="UP001633002"/>
    </source>
</evidence>
<evidence type="ECO:0000313" key="2">
    <source>
        <dbReference type="EMBL" id="KAL3694804.1"/>
    </source>
</evidence>
<organism evidence="2 3">
    <name type="scientific">Riccia sorocarpa</name>
    <dbReference type="NCBI Taxonomy" id="122646"/>
    <lineage>
        <taxon>Eukaryota</taxon>
        <taxon>Viridiplantae</taxon>
        <taxon>Streptophyta</taxon>
        <taxon>Embryophyta</taxon>
        <taxon>Marchantiophyta</taxon>
        <taxon>Marchantiopsida</taxon>
        <taxon>Marchantiidae</taxon>
        <taxon>Marchantiales</taxon>
        <taxon>Ricciaceae</taxon>
        <taxon>Riccia</taxon>
    </lineage>
</organism>
<accession>A0ABD3HZP5</accession>
<dbReference type="InterPro" id="IPR011613">
    <property type="entry name" value="GH15-like"/>
</dbReference>
<dbReference type="Proteomes" id="UP001633002">
    <property type="component" value="Unassembled WGS sequence"/>
</dbReference>
<proteinExistence type="predicted"/>
<protein>
    <recommendedName>
        <fullName evidence="1">GH15-like domain-containing protein</fullName>
    </recommendedName>
</protein>